<evidence type="ECO:0000313" key="2">
    <source>
        <dbReference type="EMBL" id="GGA35775.1"/>
    </source>
</evidence>
<feature type="compositionally biased region" description="Basic and acidic residues" evidence="1">
    <location>
        <begin position="1"/>
        <end position="12"/>
    </location>
</feature>
<dbReference type="Proteomes" id="UP000617979">
    <property type="component" value="Unassembled WGS sequence"/>
</dbReference>
<proteinExistence type="predicted"/>
<gene>
    <name evidence="2" type="ORF">GCM10007416_05780</name>
</gene>
<name>A0ABQ1G3V2_9BACL</name>
<feature type="region of interest" description="Disordered" evidence="1">
    <location>
        <begin position="1"/>
        <end position="22"/>
    </location>
</feature>
<dbReference type="EMBL" id="BMEX01000002">
    <property type="protein sequence ID" value="GGA35775.1"/>
    <property type="molecule type" value="Genomic_DNA"/>
</dbReference>
<protein>
    <submittedName>
        <fullName evidence="2">Uncharacterized protein</fullName>
    </submittedName>
</protein>
<comment type="caution">
    <text evidence="2">The sequence shown here is derived from an EMBL/GenBank/DDBJ whole genome shotgun (WGS) entry which is preliminary data.</text>
</comment>
<organism evidence="2 3">
    <name type="scientific">Kroppenstedtia guangzhouensis</name>
    <dbReference type="NCBI Taxonomy" id="1274356"/>
    <lineage>
        <taxon>Bacteria</taxon>
        <taxon>Bacillati</taxon>
        <taxon>Bacillota</taxon>
        <taxon>Bacilli</taxon>
        <taxon>Bacillales</taxon>
        <taxon>Thermoactinomycetaceae</taxon>
        <taxon>Kroppenstedtia</taxon>
    </lineage>
</organism>
<accession>A0ABQ1G3V2</accession>
<sequence>MVVRQETGEPNRRGGLGGSQGERTRRLLGIPYFFHQLQDPVGILQQPVSGGGQDDSPTVPVKESGFQIFFQATDAGGYIGQNVAHLPGGSGDIARLGHLNENFKILEFHNLHLPINKNDYRSLFNHFTQCLLSF</sequence>
<keyword evidence="3" id="KW-1185">Reference proteome</keyword>
<reference evidence="3" key="1">
    <citation type="journal article" date="2019" name="Int. J. Syst. Evol. Microbiol.">
        <title>The Global Catalogue of Microorganisms (GCM) 10K type strain sequencing project: providing services to taxonomists for standard genome sequencing and annotation.</title>
        <authorList>
            <consortium name="The Broad Institute Genomics Platform"/>
            <consortium name="The Broad Institute Genome Sequencing Center for Infectious Disease"/>
            <person name="Wu L."/>
            <person name="Ma J."/>
        </authorList>
    </citation>
    <scope>NUCLEOTIDE SEQUENCE [LARGE SCALE GENOMIC DNA]</scope>
    <source>
        <strain evidence="3">CGMCC 1.12404</strain>
    </source>
</reference>
<evidence type="ECO:0000313" key="3">
    <source>
        <dbReference type="Proteomes" id="UP000617979"/>
    </source>
</evidence>
<evidence type="ECO:0000256" key="1">
    <source>
        <dbReference type="SAM" id="MobiDB-lite"/>
    </source>
</evidence>